<feature type="transmembrane region" description="Helical" evidence="3">
    <location>
        <begin position="16"/>
        <end position="38"/>
    </location>
</feature>
<protein>
    <recommendedName>
        <fullName evidence="6">Flagellum attachment zone protein 18</fullName>
    </recommendedName>
</protein>
<dbReference type="InParanoid" id="Q4DZZ7"/>
<evidence type="ECO:0000313" key="4">
    <source>
        <dbReference type="EMBL" id="EAN98095.1"/>
    </source>
</evidence>
<evidence type="ECO:0000256" key="3">
    <source>
        <dbReference type="SAM" id="Phobius"/>
    </source>
</evidence>
<keyword evidence="1" id="KW-0175">Coiled coil</keyword>
<feature type="compositionally biased region" description="Basic residues" evidence="2">
    <location>
        <begin position="1159"/>
        <end position="1169"/>
    </location>
</feature>
<keyword evidence="3" id="KW-0812">Transmembrane</keyword>
<dbReference type="SMR" id="Q4DZZ7"/>
<evidence type="ECO:0000313" key="5">
    <source>
        <dbReference type="Proteomes" id="UP000002296"/>
    </source>
</evidence>
<evidence type="ECO:0000256" key="2">
    <source>
        <dbReference type="SAM" id="MobiDB-lite"/>
    </source>
</evidence>
<keyword evidence="3" id="KW-1133">Transmembrane helix</keyword>
<feature type="compositionally biased region" description="Low complexity" evidence="2">
    <location>
        <begin position="1177"/>
        <end position="1196"/>
    </location>
</feature>
<reference evidence="4 5" key="1">
    <citation type="journal article" date="2005" name="Science">
        <title>The genome sequence of Trypanosoma cruzi, etiologic agent of Chagas disease.</title>
        <authorList>
            <person name="El-Sayed N.M."/>
            <person name="Myler P.J."/>
            <person name="Bartholomeu D.C."/>
            <person name="Nilsson D."/>
            <person name="Aggarwal G."/>
            <person name="Tran A.N."/>
            <person name="Ghedin E."/>
            <person name="Worthey E.A."/>
            <person name="Delcher A.L."/>
            <person name="Blandin G."/>
            <person name="Westenberger S.J."/>
            <person name="Caler E."/>
            <person name="Cerqueira G.C."/>
            <person name="Branche C."/>
            <person name="Haas B."/>
            <person name="Anupama A."/>
            <person name="Arner E."/>
            <person name="Aslund L."/>
            <person name="Attipoe P."/>
            <person name="Bontempi E."/>
            <person name="Bringaud F."/>
            <person name="Burton P."/>
            <person name="Cadag E."/>
            <person name="Campbell D.A."/>
            <person name="Carrington M."/>
            <person name="Crabtree J."/>
            <person name="Darban H."/>
            <person name="da Silveira J.F."/>
            <person name="de Jong P."/>
            <person name="Edwards K."/>
            <person name="Englund P.T."/>
            <person name="Fazelina G."/>
            <person name="Feldblyum T."/>
            <person name="Ferella M."/>
            <person name="Frasch A.C."/>
            <person name="Gull K."/>
            <person name="Horn D."/>
            <person name="Hou L."/>
            <person name="Huang Y."/>
            <person name="Kindlund E."/>
            <person name="Klingbeil M."/>
            <person name="Kluge S."/>
            <person name="Koo H."/>
            <person name="Lacerda D."/>
            <person name="Levin M.J."/>
            <person name="Lorenzi H."/>
            <person name="Louie T."/>
            <person name="Machado C.R."/>
            <person name="McCulloch R."/>
            <person name="McKenna A."/>
            <person name="Mizuno Y."/>
            <person name="Mottram J.C."/>
            <person name="Nelson S."/>
            <person name="Ochaya S."/>
            <person name="Osoegawa K."/>
            <person name="Pai G."/>
            <person name="Parsons M."/>
            <person name="Pentony M."/>
            <person name="Pettersson U."/>
            <person name="Pop M."/>
            <person name="Ramirez J.L."/>
            <person name="Rinta J."/>
            <person name="Robertson L."/>
            <person name="Salzberg S.L."/>
            <person name="Sanchez D.O."/>
            <person name="Seyler A."/>
            <person name="Sharma R."/>
            <person name="Shetty J."/>
            <person name="Simpson A.J."/>
            <person name="Sisk E."/>
            <person name="Tammi M.T."/>
            <person name="Tarleton R."/>
            <person name="Teixeira S."/>
            <person name="Van Aken S."/>
            <person name="Vogt C."/>
            <person name="Ward P.N."/>
            <person name="Wickstead B."/>
            <person name="Wortman J."/>
            <person name="White O."/>
            <person name="Fraser C.M."/>
            <person name="Stuart K.D."/>
            <person name="Andersson B."/>
        </authorList>
    </citation>
    <scope>NUCLEOTIDE SEQUENCE [LARGE SCALE GENOMIC DNA]</scope>
    <source>
        <strain evidence="4 5">CL Brener</strain>
    </source>
</reference>
<feature type="coiled-coil region" evidence="1">
    <location>
        <begin position="848"/>
        <end position="900"/>
    </location>
</feature>
<dbReference type="PaxDb" id="353153-Q4DZZ7"/>
<proteinExistence type="predicted"/>
<evidence type="ECO:0000256" key="1">
    <source>
        <dbReference type="SAM" id="Coils"/>
    </source>
</evidence>
<feature type="region of interest" description="Disordered" evidence="2">
    <location>
        <begin position="357"/>
        <end position="376"/>
    </location>
</feature>
<accession>Q4DZZ7</accession>
<dbReference type="EMBL" id="AAHK01000071">
    <property type="protein sequence ID" value="EAN98095.1"/>
    <property type="molecule type" value="Genomic_DNA"/>
</dbReference>
<feature type="region of interest" description="Disordered" evidence="2">
    <location>
        <begin position="171"/>
        <end position="209"/>
    </location>
</feature>
<feature type="coiled-coil region" evidence="1">
    <location>
        <begin position="633"/>
        <end position="695"/>
    </location>
</feature>
<dbReference type="GeneID" id="3552474"/>
<feature type="region of interest" description="Disordered" evidence="2">
    <location>
        <begin position="504"/>
        <end position="523"/>
    </location>
</feature>
<dbReference type="Proteomes" id="UP000002296">
    <property type="component" value="Unassembled WGS sequence"/>
</dbReference>
<sequence length="1256" mass="140032">MYDFGGKWNERGWSEFDGVFVCVSVGFALFWLFVLFAVRQLLQAEYVEIPVWRCGWRAMSGAGSDFALVAQPRGNKPALVTDEVLSPFLQPRLRLSSSGSDGVPSVVLVGPSPPTPFLLSQRGHLSMSVSSAEGDVKMPGNLPRDEESHFRLCESSGVLCAVETRTSRMGKGAIPAQKSPTCVSGCPRSPRTATGRGEEATEARGGPEYFSPTRVYKSNGAAAKSFNACTSKTRGVSQVTLKKKLDEASASQNGDRLLMENDLGSKLRRESSEILAGSPGLRHVRPFADCTNVNCVSNGGLKAPLMPAGINRSYHSQQEEKRPIQYRKDSSFFSSDGFKQTLQAQLSSLSCPCPSSVDVTEGERREAQQTSVPRNSRMCDATKKHWVLDDDGETHGEADEEPVLLSVLIDRGLGKMCEEEAEFWKHRCALAEEQMAVENRNVDHDDDEFRSCKTARTLLQQRVASTPDGKGPSQLESLSHCLNDIRTQRVVSKGEIYSVSQKVEVGKKGDQKNEEEEEASKQIEGRRFVASTSQKMVYQDESPKKTAEKENQWFLEKECEQLQRSIARLRSEHEDLRRELETQVIRSEKLEMSLVAKEEQQAAEREEWLLQENKLKNRQEKLAAVLRQVHRHVSSTAEKLEQSEKDLEASRKRCCALETELAAAKMEVLGLKATCTEHLEEGQRLQKQLEQLESELRPCDASMMNTSSIDGSDKTAIYKGDIGDGTALTDVSREDTERRIRAVLLAMRRGESRHEWIASELIDAAKALGGRDVNKTTFSNVDKELRQLMQSLDVLLKFNPESSYDVWDFPPVEDEQLDGQLTAINDGNSITDCVSRAQERVSQLVEWASALQRRHSELTEELEVVRADRNELVGRQNKGAQHLQKLLLSAEEEMTRLKAILGERNETIRKLKEEWRSAGDSSKEPARRASEGPFVATQATGDDVDTLHGARTCDFERLIEHMEQQTEIFGNSLDALLMETLEAVKKAHENHLTQAEWRNIASPERRRGVRKERDLNQRAQDESLDALRSELKSVRVELAEKESAIRTLLRLQMRQGEKLHQELRNEPVPKTPGSLGNSPASFCRVRASSTSLGGEKFADDISNGPVLDSPKAAPRSGGALCATEDGVLHFHSADRTGTVRGTLSSFVPATVSGHGKPNQPRHHRSRSQHMPRTQFCSLSPSGEIVSGSSSSSGRFSNLLPREATDEHHSCSNRVQRGVMRKHQEVWMRQAEMMGILTDVSQYGASSYRTTSLQTEN</sequence>
<name>Q4DZZ7_TRYCC</name>
<feature type="region of interest" description="Disordered" evidence="2">
    <location>
        <begin position="1148"/>
        <end position="1210"/>
    </location>
</feature>
<evidence type="ECO:0008006" key="6">
    <source>
        <dbReference type="Google" id="ProtNLM"/>
    </source>
</evidence>
<gene>
    <name evidence="4" type="ORF">Tc00.1047053509805.100</name>
</gene>
<dbReference type="AlphaFoldDB" id="Q4DZZ7"/>
<feature type="coiled-coil region" evidence="1">
    <location>
        <begin position="552"/>
        <end position="586"/>
    </location>
</feature>
<dbReference type="KEGG" id="tcr:509805.100"/>
<comment type="caution">
    <text evidence="4">The sequence shown here is derived from an EMBL/GenBank/DDBJ whole genome shotgun (WGS) entry which is preliminary data.</text>
</comment>
<keyword evidence="3" id="KW-0472">Membrane</keyword>
<dbReference type="RefSeq" id="XP_819946.1">
    <property type="nucleotide sequence ID" value="XM_814853.1"/>
</dbReference>
<organism evidence="4 5">
    <name type="scientific">Trypanosoma cruzi (strain CL Brener)</name>
    <dbReference type="NCBI Taxonomy" id="353153"/>
    <lineage>
        <taxon>Eukaryota</taxon>
        <taxon>Discoba</taxon>
        <taxon>Euglenozoa</taxon>
        <taxon>Kinetoplastea</taxon>
        <taxon>Metakinetoplastina</taxon>
        <taxon>Trypanosomatida</taxon>
        <taxon>Trypanosomatidae</taxon>
        <taxon>Trypanosoma</taxon>
        <taxon>Schizotrypanum</taxon>
    </lineage>
</organism>
<keyword evidence="5" id="KW-1185">Reference proteome</keyword>